<keyword evidence="4" id="KW-1185">Reference proteome</keyword>
<dbReference type="Pfam" id="PF00857">
    <property type="entry name" value="Isochorismatase"/>
    <property type="match status" value="1"/>
</dbReference>
<evidence type="ECO:0000256" key="1">
    <source>
        <dbReference type="ARBA" id="ARBA00006336"/>
    </source>
</evidence>
<gene>
    <name evidence="5 6" type="primary">LOC108633011</name>
</gene>
<dbReference type="PANTHER" id="PTHR14119:SF17">
    <property type="entry name" value="ISOCHORISMATASE DOMAIN-CONTAINING PROTEIN 1"/>
    <property type="match status" value="1"/>
</dbReference>
<sequence>MAINAAKAVLKPGKTVLLICDFQEGFSKVMYEYDKVVQNAAKLVKALKTLNVPMIVAEQYPKALGKTNSQLDITDAKGPFAKTKFSMSLPEINEELSTICCGQKPESIILFGIETHVCVENTAVDLRQNGYEVHTIADCCTSRTQEDRLLAFERMRGIGCHIATSENVIFKLVGDAKHKEFKNIQRIVKTPILPTNLIPHSKL</sequence>
<name>A0AAJ7NG30_9HYME</name>
<evidence type="ECO:0000313" key="6">
    <source>
        <dbReference type="RefSeq" id="XP_017893403.1"/>
    </source>
</evidence>
<dbReference type="GeneID" id="108633011"/>
<comment type="similarity">
    <text evidence="1">Belongs to the isochorismatase family.</text>
</comment>
<dbReference type="Gene3D" id="3.40.50.850">
    <property type="entry name" value="Isochorismatase-like"/>
    <property type="match status" value="1"/>
</dbReference>
<feature type="domain" description="Isochorismatase-like" evidence="3">
    <location>
        <begin position="15"/>
        <end position="166"/>
    </location>
</feature>
<reference evidence="5 6" key="1">
    <citation type="submission" date="2025-04" db="UniProtKB">
        <authorList>
            <consortium name="RefSeq"/>
        </authorList>
    </citation>
    <scope>IDENTIFICATION</scope>
    <source>
        <tissue evidence="5 6">Whole body</tissue>
    </source>
</reference>
<dbReference type="InterPro" id="IPR000868">
    <property type="entry name" value="Isochorismatase-like_dom"/>
</dbReference>
<evidence type="ECO:0000313" key="4">
    <source>
        <dbReference type="Proteomes" id="UP000694925"/>
    </source>
</evidence>
<accession>A0AAJ7NG30</accession>
<dbReference type="RefSeq" id="XP_017893401.1">
    <property type="nucleotide sequence ID" value="XM_018037912.2"/>
</dbReference>
<dbReference type="PANTHER" id="PTHR14119">
    <property type="entry name" value="HYDROLASE"/>
    <property type="match status" value="1"/>
</dbReference>
<dbReference type="Proteomes" id="UP000694925">
    <property type="component" value="Unplaced"/>
</dbReference>
<dbReference type="InterPro" id="IPR050993">
    <property type="entry name" value="Isochorismatase_domain"/>
</dbReference>
<evidence type="ECO:0000313" key="5">
    <source>
        <dbReference type="RefSeq" id="XP_017893401.1"/>
    </source>
</evidence>
<dbReference type="RefSeq" id="XP_017893403.1">
    <property type="nucleotide sequence ID" value="XM_018037914.2"/>
</dbReference>
<organism evidence="4 5">
    <name type="scientific">Ceratina calcarata</name>
    <dbReference type="NCBI Taxonomy" id="156304"/>
    <lineage>
        <taxon>Eukaryota</taxon>
        <taxon>Metazoa</taxon>
        <taxon>Ecdysozoa</taxon>
        <taxon>Arthropoda</taxon>
        <taxon>Hexapoda</taxon>
        <taxon>Insecta</taxon>
        <taxon>Pterygota</taxon>
        <taxon>Neoptera</taxon>
        <taxon>Endopterygota</taxon>
        <taxon>Hymenoptera</taxon>
        <taxon>Apocrita</taxon>
        <taxon>Aculeata</taxon>
        <taxon>Apoidea</taxon>
        <taxon>Anthophila</taxon>
        <taxon>Apidae</taxon>
        <taxon>Ceratina</taxon>
        <taxon>Zadontomerus</taxon>
    </lineage>
</organism>
<protein>
    <recommendedName>
        <fullName evidence="2">Isochorismatase domain-containing protein 1</fullName>
    </recommendedName>
</protein>
<dbReference type="KEGG" id="ccal:108633011"/>
<evidence type="ECO:0000259" key="3">
    <source>
        <dbReference type="Pfam" id="PF00857"/>
    </source>
</evidence>
<proteinExistence type="inferred from homology"/>
<dbReference type="AlphaFoldDB" id="A0AAJ7NG30"/>
<dbReference type="InterPro" id="IPR036380">
    <property type="entry name" value="Isochorismatase-like_sf"/>
</dbReference>
<evidence type="ECO:0000256" key="2">
    <source>
        <dbReference type="ARBA" id="ARBA00040688"/>
    </source>
</evidence>
<dbReference type="SUPFAM" id="SSF52499">
    <property type="entry name" value="Isochorismatase-like hydrolases"/>
    <property type="match status" value="1"/>
</dbReference>